<dbReference type="Gene3D" id="3.30.300.160">
    <property type="entry name" value="Type II secretion system, protein E, N-terminal domain"/>
    <property type="match status" value="1"/>
</dbReference>
<evidence type="ECO:0000256" key="3">
    <source>
        <dbReference type="ARBA" id="ARBA00022840"/>
    </source>
</evidence>
<sequence>MKRIRLGELLLKEHLVDQATLDKASEQQKKSGKKFGRVLIDMGIIKEDQLLKLLAKQLDIPFIDLNYFDLDDALIQLLPETYARRYRALVLKKVDNALLVGMADPLDINAFDAISRLLKEPVKMAVVSENALLKVLDRVYRRTEEISSFAEELSGEIFEDIAFAEDELFDEQAESEEQAPVVKLLNSLFRDAVQARASDIHIEPDENSLRIRFRVDGVLNETVLENKRIINALIQRLKLRANLDISEKRVPQDGRFNFTLKGKTFDVRVSTMPTANGEAVVMRLLDQSSTVGDLTELGIPESMIKELEKVYTKPYGMLLVTGPTGSGKTTTLYSILSRLNTPERKILTVEDPVEYRIPRISQVQVNPVIDLTFARVLRSMLRQDPDVIMVGEIRDAETARIAMRAAVTGHFVLATLHTNSAMSSAMRLIDMGAEGYMVAAAVKAIIGQRLVRVICDACKTDHKPNETETVWLKSMGVDPNLPFKEGQGCSICNFRGYVGRIGVYELLEMNPEMLDALRKNDSSTFTKAALNNETYHPLAEQVLDLILDGTTSISEAIRVIGQLDEEFQLREVHSPEKATIAAAELRQSS</sequence>
<reference evidence="5" key="2">
    <citation type="submission" date="2020-09" db="EMBL/GenBank/DDBJ databases">
        <authorList>
            <person name="Sun Q."/>
            <person name="Ohkuma M."/>
        </authorList>
    </citation>
    <scope>NUCLEOTIDE SEQUENCE</scope>
    <source>
        <strain evidence="5">JCM 13919</strain>
    </source>
</reference>
<dbReference type="Pfam" id="PF00437">
    <property type="entry name" value="T2SSE"/>
    <property type="match status" value="1"/>
</dbReference>
<accession>A0A917NBA0</accession>
<evidence type="ECO:0000313" key="6">
    <source>
        <dbReference type="Proteomes" id="UP000630149"/>
    </source>
</evidence>
<dbReference type="InterPro" id="IPR007831">
    <property type="entry name" value="T2SS_GspE_N"/>
</dbReference>
<keyword evidence="2" id="KW-0547">Nucleotide-binding</keyword>
<evidence type="ECO:0000256" key="2">
    <source>
        <dbReference type="ARBA" id="ARBA00022741"/>
    </source>
</evidence>
<dbReference type="GO" id="GO:0005524">
    <property type="term" value="F:ATP binding"/>
    <property type="evidence" value="ECO:0007669"/>
    <property type="project" value="UniProtKB-KW"/>
</dbReference>
<dbReference type="SMART" id="SM00382">
    <property type="entry name" value="AAA"/>
    <property type="match status" value="1"/>
</dbReference>
<dbReference type="CDD" id="cd01129">
    <property type="entry name" value="PulE-GspE-like"/>
    <property type="match status" value="1"/>
</dbReference>
<dbReference type="AlphaFoldDB" id="A0A917NBA0"/>
<dbReference type="InterPro" id="IPR037257">
    <property type="entry name" value="T2SS_E_N_sf"/>
</dbReference>
<dbReference type="Pfam" id="PF05157">
    <property type="entry name" value="MshEN"/>
    <property type="match status" value="1"/>
</dbReference>
<comment type="caution">
    <text evidence="5">The sequence shown here is derived from an EMBL/GenBank/DDBJ whole genome shotgun (WGS) entry which is preliminary data.</text>
</comment>
<comment type="similarity">
    <text evidence="1">Belongs to the GSP E family.</text>
</comment>
<dbReference type="InterPro" id="IPR027417">
    <property type="entry name" value="P-loop_NTPase"/>
</dbReference>
<gene>
    <name evidence="5" type="ORF">GCM10007966_12090</name>
</gene>
<dbReference type="Proteomes" id="UP000630149">
    <property type="component" value="Unassembled WGS sequence"/>
</dbReference>
<evidence type="ECO:0000259" key="4">
    <source>
        <dbReference type="PROSITE" id="PS00662"/>
    </source>
</evidence>
<organism evidence="5 6">
    <name type="scientific">Legionella impletisoli</name>
    <dbReference type="NCBI Taxonomy" id="343510"/>
    <lineage>
        <taxon>Bacteria</taxon>
        <taxon>Pseudomonadati</taxon>
        <taxon>Pseudomonadota</taxon>
        <taxon>Gammaproteobacteria</taxon>
        <taxon>Legionellales</taxon>
        <taxon>Legionellaceae</taxon>
        <taxon>Legionella</taxon>
    </lineage>
</organism>
<dbReference type="PANTHER" id="PTHR30258">
    <property type="entry name" value="TYPE II SECRETION SYSTEM PROTEIN GSPE-RELATED"/>
    <property type="match status" value="1"/>
</dbReference>
<feature type="domain" description="Bacterial type II secretion system protein E" evidence="4">
    <location>
        <begin position="381"/>
        <end position="395"/>
    </location>
</feature>
<dbReference type="PROSITE" id="PS00662">
    <property type="entry name" value="T2SP_E"/>
    <property type="match status" value="1"/>
</dbReference>
<keyword evidence="6" id="KW-1185">Reference proteome</keyword>
<dbReference type="Gene3D" id="3.40.50.300">
    <property type="entry name" value="P-loop containing nucleotide triphosphate hydrolases"/>
    <property type="match status" value="1"/>
</dbReference>
<evidence type="ECO:0000313" key="5">
    <source>
        <dbReference type="EMBL" id="GGI85078.1"/>
    </source>
</evidence>
<dbReference type="OrthoDB" id="9804785at2"/>
<dbReference type="Gene3D" id="3.30.450.90">
    <property type="match status" value="1"/>
</dbReference>
<dbReference type="GO" id="GO:0005886">
    <property type="term" value="C:plasma membrane"/>
    <property type="evidence" value="ECO:0007669"/>
    <property type="project" value="TreeGrafter"/>
</dbReference>
<dbReference type="SUPFAM" id="SSF52540">
    <property type="entry name" value="P-loop containing nucleoside triphosphate hydrolases"/>
    <property type="match status" value="1"/>
</dbReference>
<name>A0A917NBA0_9GAMM</name>
<dbReference type="GO" id="GO:0016887">
    <property type="term" value="F:ATP hydrolysis activity"/>
    <property type="evidence" value="ECO:0007669"/>
    <property type="project" value="TreeGrafter"/>
</dbReference>
<reference evidence="5" key="1">
    <citation type="journal article" date="2014" name="Int. J. Syst. Evol. Microbiol.">
        <title>Complete genome sequence of Corynebacterium casei LMG S-19264T (=DSM 44701T), isolated from a smear-ripened cheese.</title>
        <authorList>
            <consortium name="US DOE Joint Genome Institute (JGI-PGF)"/>
            <person name="Walter F."/>
            <person name="Albersmeier A."/>
            <person name="Kalinowski J."/>
            <person name="Ruckert C."/>
        </authorList>
    </citation>
    <scope>NUCLEOTIDE SEQUENCE</scope>
    <source>
        <strain evidence="5">JCM 13919</strain>
    </source>
</reference>
<keyword evidence="3" id="KW-0067">ATP-binding</keyword>
<dbReference type="InterPro" id="IPR001482">
    <property type="entry name" value="T2SS/T4SS_dom"/>
</dbReference>
<dbReference type="SUPFAM" id="SSF160246">
    <property type="entry name" value="EspE N-terminal domain-like"/>
    <property type="match status" value="1"/>
</dbReference>
<dbReference type="EMBL" id="BMOB01000004">
    <property type="protein sequence ID" value="GGI85078.1"/>
    <property type="molecule type" value="Genomic_DNA"/>
</dbReference>
<dbReference type="FunFam" id="3.30.450.90:FF:000001">
    <property type="entry name" value="Type II secretion system ATPase GspE"/>
    <property type="match status" value="1"/>
</dbReference>
<evidence type="ECO:0000256" key="1">
    <source>
        <dbReference type="ARBA" id="ARBA00006611"/>
    </source>
</evidence>
<dbReference type="InterPro" id="IPR003593">
    <property type="entry name" value="AAA+_ATPase"/>
</dbReference>
<proteinExistence type="inferred from homology"/>
<dbReference type="PANTHER" id="PTHR30258:SF29">
    <property type="entry name" value="MSHA PILUS ASSEMBLY ATPASE MSHE"/>
    <property type="match status" value="1"/>
</dbReference>
<dbReference type="RefSeq" id="WP_131776620.1">
    <property type="nucleotide sequence ID" value="NZ_BMOB01000004.1"/>
</dbReference>
<protein>
    <submittedName>
        <fullName evidence="5">MSHA biogenesis protein MshE</fullName>
    </submittedName>
</protein>